<name>A0A9Q1IQV2_SYNKA</name>
<dbReference type="EMBL" id="JAINUF010000010">
    <property type="protein sequence ID" value="KAJ8348794.1"/>
    <property type="molecule type" value="Genomic_DNA"/>
</dbReference>
<dbReference type="OrthoDB" id="8928178at2759"/>
<evidence type="ECO:0000313" key="3">
    <source>
        <dbReference type="Proteomes" id="UP001152622"/>
    </source>
</evidence>
<reference evidence="2" key="1">
    <citation type="journal article" date="2023" name="Science">
        <title>Genome structures resolve the early diversification of teleost fishes.</title>
        <authorList>
            <person name="Parey E."/>
            <person name="Louis A."/>
            <person name="Montfort J."/>
            <person name="Bouchez O."/>
            <person name="Roques C."/>
            <person name="Iampietro C."/>
            <person name="Lluch J."/>
            <person name="Castinel A."/>
            <person name="Donnadieu C."/>
            <person name="Desvignes T."/>
            <person name="Floi Bucao C."/>
            <person name="Jouanno E."/>
            <person name="Wen M."/>
            <person name="Mejri S."/>
            <person name="Dirks R."/>
            <person name="Jansen H."/>
            <person name="Henkel C."/>
            <person name="Chen W.J."/>
            <person name="Zahm M."/>
            <person name="Cabau C."/>
            <person name="Klopp C."/>
            <person name="Thompson A.W."/>
            <person name="Robinson-Rechavi M."/>
            <person name="Braasch I."/>
            <person name="Lecointre G."/>
            <person name="Bobe J."/>
            <person name="Postlethwait J.H."/>
            <person name="Berthelot C."/>
            <person name="Roest Crollius H."/>
            <person name="Guiguen Y."/>
        </authorList>
    </citation>
    <scope>NUCLEOTIDE SEQUENCE</scope>
    <source>
        <strain evidence="2">WJC10195</strain>
    </source>
</reference>
<proteinExistence type="predicted"/>
<keyword evidence="3" id="KW-1185">Reference proteome</keyword>
<sequence>MKTRWMSTFFKALEVHHTFAPDVIAVCAILHNVCLTTGDVLEPEGDDCDLVVVPPSHPVRDQPHRGQTGSTADSSRTASSLKNSNTLDSDVAFLLGAGDPEEDGPGGESEPEVQGAEMGMVQGVGADGSRVGEDEQGAVLVGTSPEATAAGNGSFGRP</sequence>
<dbReference type="AlphaFoldDB" id="A0A9Q1IQV2"/>
<feature type="compositionally biased region" description="Acidic residues" evidence="1">
    <location>
        <begin position="99"/>
        <end position="111"/>
    </location>
</feature>
<evidence type="ECO:0008006" key="4">
    <source>
        <dbReference type="Google" id="ProtNLM"/>
    </source>
</evidence>
<feature type="compositionally biased region" description="Polar residues" evidence="1">
    <location>
        <begin position="65"/>
        <end position="88"/>
    </location>
</feature>
<feature type="region of interest" description="Disordered" evidence="1">
    <location>
        <begin position="55"/>
        <end position="135"/>
    </location>
</feature>
<evidence type="ECO:0000313" key="2">
    <source>
        <dbReference type="EMBL" id="KAJ8348794.1"/>
    </source>
</evidence>
<comment type="caution">
    <text evidence="2">The sequence shown here is derived from an EMBL/GenBank/DDBJ whole genome shotgun (WGS) entry which is preliminary data.</text>
</comment>
<gene>
    <name evidence="2" type="ORF">SKAU_G00273830</name>
</gene>
<evidence type="ECO:0000256" key="1">
    <source>
        <dbReference type="SAM" id="MobiDB-lite"/>
    </source>
</evidence>
<organism evidence="2 3">
    <name type="scientific">Synaphobranchus kaupii</name>
    <name type="common">Kaup's arrowtooth eel</name>
    <dbReference type="NCBI Taxonomy" id="118154"/>
    <lineage>
        <taxon>Eukaryota</taxon>
        <taxon>Metazoa</taxon>
        <taxon>Chordata</taxon>
        <taxon>Craniata</taxon>
        <taxon>Vertebrata</taxon>
        <taxon>Euteleostomi</taxon>
        <taxon>Actinopterygii</taxon>
        <taxon>Neopterygii</taxon>
        <taxon>Teleostei</taxon>
        <taxon>Anguilliformes</taxon>
        <taxon>Synaphobranchidae</taxon>
        <taxon>Synaphobranchus</taxon>
    </lineage>
</organism>
<protein>
    <recommendedName>
        <fullName evidence="4">Nuclease HARBI1</fullName>
    </recommendedName>
</protein>
<dbReference type="Proteomes" id="UP001152622">
    <property type="component" value="Chromosome 10"/>
</dbReference>
<accession>A0A9Q1IQV2</accession>